<organism evidence="2 3">
    <name type="scientific">Paenibacillus hodogayensis</name>
    <dbReference type="NCBI Taxonomy" id="279208"/>
    <lineage>
        <taxon>Bacteria</taxon>
        <taxon>Bacillati</taxon>
        <taxon>Bacillota</taxon>
        <taxon>Bacilli</taxon>
        <taxon>Bacillales</taxon>
        <taxon>Paenibacillaceae</taxon>
        <taxon>Paenibacillus</taxon>
    </lineage>
</organism>
<proteinExistence type="predicted"/>
<name>A0ABV5W8F2_9BACL</name>
<sequence>MKFIIISYHYSPAMVPRAFRWNAIAEHWVRQGHEVDVVCAWKPGYERAEKINGVQIYRVGGQFSEKWRGRLTTAHPIASPSGSGRNNISLKRLFRLTVKFLHDTTWKQLYWPDFACLWTRIAVLTANELVRERGYDAMISVSHPFSSHWAGAAVKRKRPGLNWIVDIGDPFYFHTMPVNNIRLFGRINFRAELNIVELADRIILNTAKIMEKYIQTFGTDADKFTVSPPLLSAPPLFVATRDYRQEGPLKFVFIGTLYSDIRRPDGLLRLFELLLQEKMLRRPELHFYGKTDECVASFEPYQPYLNRSLFVHGVISREQVYHVMKDADVLVNIGNKTPELLPSKLVEYASTGKPVLNLISILEDSSADFFAEYPAALTIEERLIFPGSDVMGDVVRFLSRLHEIKVEHLRKFLDQFSIESISNHYENLALRFVSEKQRAAREIHTRAEKEQGEFG</sequence>
<dbReference type="Pfam" id="PF13579">
    <property type="entry name" value="Glyco_trans_4_4"/>
    <property type="match status" value="1"/>
</dbReference>
<gene>
    <name evidence="2" type="ORF">ACFFNY_35265</name>
</gene>
<keyword evidence="3" id="KW-1185">Reference proteome</keyword>
<comment type="caution">
    <text evidence="2">The sequence shown here is derived from an EMBL/GenBank/DDBJ whole genome shotgun (WGS) entry which is preliminary data.</text>
</comment>
<reference evidence="2 3" key="1">
    <citation type="submission" date="2024-09" db="EMBL/GenBank/DDBJ databases">
        <authorList>
            <person name="Sun Q."/>
            <person name="Mori K."/>
        </authorList>
    </citation>
    <scope>NUCLEOTIDE SEQUENCE [LARGE SCALE GENOMIC DNA]</scope>
    <source>
        <strain evidence="2 3">JCM 12520</strain>
    </source>
</reference>
<dbReference type="Proteomes" id="UP001589619">
    <property type="component" value="Unassembled WGS sequence"/>
</dbReference>
<evidence type="ECO:0000313" key="3">
    <source>
        <dbReference type="Proteomes" id="UP001589619"/>
    </source>
</evidence>
<dbReference type="RefSeq" id="WP_344904489.1">
    <property type="nucleotide sequence ID" value="NZ_BAAAYO010000002.1"/>
</dbReference>
<accession>A0ABV5W8F2</accession>
<feature type="domain" description="Glycosyltransferase subfamily 4-like N-terminal" evidence="1">
    <location>
        <begin position="21"/>
        <end position="228"/>
    </location>
</feature>
<dbReference type="InterPro" id="IPR028098">
    <property type="entry name" value="Glyco_trans_4-like_N"/>
</dbReference>
<protein>
    <submittedName>
        <fullName evidence="2">Glycosyltransferase</fullName>
    </submittedName>
</protein>
<evidence type="ECO:0000313" key="2">
    <source>
        <dbReference type="EMBL" id="MFB9756857.1"/>
    </source>
</evidence>
<dbReference type="SUPFAM" id="SSF53756">
    <property type="entry name" value="UDP-Glycosyltransferase/glycogen phosphorylase"/>
    <property type="match status" value="1"/>
</dbReference>
<dbReference type="Gene3D" id="3.40.50.2000">
    <property type="entry name" value="Glycogen Phosphorylase B"/>
    <property type="match status" value="2"/>
</dbReference>
<dbReference type="EMBL" id="JBHMAG010000029">
    <property type="protein sequence ID" value="MFB9756857.1"/>
    <property type="molecule type" value="Genomic_DNA"/>
</dbReference>
<evidence type="ECO:0000259" key="1">
    <source>
        <dbReference type="Pfam" id="PF13579"/>
    </source>
</evidence>